<reference evidence="2" key="1">
    <citation type="submission" date="2014-03" db="EMBL/GenBank/DDBJ databases">
        <authorList>
            <person name="Aksoy S."/>
            <person name="Warren W."/>
            <person name="Wilson R.K."/>
        </authorList>
    </citation>
    <scope>NUCLEOTIDE SEQUENCE [LARGE SCALE GENOMIC DNA]</scope>
    <source>
        <strain evidence="2">IAEA</strain>
    </source>
</reference>
<evidence type="ECO:0000313" key="1">
    <source>
        <dbReference type="EnsemblMetazoa" id="GBRI020897-PA"/>
    </source>
</evidence>
<dbReference type="Proteomes" id="UP000091820">
    <property type="component" value="Unassembled WGS sequence"/>
</dbReference>
<dbReference type="PROSITE" id="PS51257">
    <property type="entry name" value="PROKAR_LIPOPROTEIN"/>
    <property type="match status" value="1"/>
</dbReference>
<proteinExistence type="predicted"/>
<reference evidence="1" key="2">
    <citation type="submission" date="2020-05" db="UniProtKB">
        <authorList>
            <consortium name="EnsemblMetazoa"/>
        </authorList>
    </citation>
    <scope>IDENTIFICATION</scope>
    <source>
        <strain evidence="1">IAEA</strain>
    </source>
</reference>
<protein>
    <submittedName>
        <fullName evidence="1">Uncharacterized protein</fullName>
    </submittedName>
</protein>
<accession>A0A1A9WID6</accession>
<evidence type="ECO:0000313" key="2">
    <source>
        <dbReference type="Proteomes" id="UP000091820"/>
    </source>
</evidence>
<dbReference type="VEuPathDB" id="VectorBase:GBRI020897"/>
<organism evidence="1 2">
    <name type="scientific">Glossina brevipalpis</name>
    <dbReference type="NCBI Taxonomy" id="37001"/>
    <lineage>
        <taxon>Eukaryota</taxon>
        <taxon>Metazoa</taxon>
        <taxon>Ecdysozoa</taxon>
        <taxon>Arthropoda</taxon>
        <taxon>Hexapoda</taxon>
        <taxon>Insecta</taxon>
        <taxon>Pterygota</taxon>
        <taxon>Neoptera</taxon>
        <taxon>Endopterygota</taxon>
        <taxon>Diptera</taxon>
        <taxon>Brachycera</taxon>
        <taxon>Muscomorpha</taxon>
        <taxon>Hippoboscoidea</taxon>
        <taxon>Glossinidae</taxon>
        <taxon>Glossina</taxon>
    </lineage>
</organism>
<dbReference type="EnsemblMetazoa" id="GBRI020897-RA">
    <property type="protein sequence ID" value="GBRI020897-PA"/>
    <property type="gene ID" value="GBRI020897"/>
</dbReference>
<dbReference type="AlphaFoldDB" id="A0A1A9WID6"/>
<name>A0A1A9WID6_9MUSC</name>
<sequence length="122" mass="13989">MRCSSRLNHLDSPMSTATNNTATATTISSACAPIRISLIIVMTLCGPPLQRVYKSLRTIHIRPILDQVEYCIYVYEFTCSWLFHSLRDSQGKYRKLSMLSIVENEKNVNKKRRLFAISSSMR</sequence>
<keyword evidence="2" id="KW-1185">Reference proteome</keyword>